<evidence type="ECO:0000313" key="3">
    <source>
        <dbReference type="WBParaSite" id="BXY_0675400.1"/>
    </source>
</evidence>
<name>A0A1I7S179_BURXY</name>
<protein>
    <submittedName>
        <fullName evidence="3">KTSC domain-containing protein</fullName>
    </submittedName>
</protein>
<accession>A0A1I7S179</accession>
<feature type="region of interest" description="Disordered" evidence="1">
    <location>
        <begin position="23"/>
        <end position="73"/>
    </location>
</feature>
<sequence>MYANIDKWNLVEMTFEEYQKYSDWKERKDQQMKSKTPKTAFAGLYKSKTSRKSKPKPSNARPVEQPQPKVEANNVKASAASMFAPAPDASAQASTSSRFAPAPVHPGQASTSCRFAPAPVAPTQASTSSSFAPLTVDPDKAPPLLTASRRGQSIVKSRLSGFSVKNQNTYPLVYQLYRTNNNPSQFYIIQPTRSQSVITDEGTIFFAKYEANGNYDYSRLCDHPNAKVLQLKKD</sequence>
<feature type="region of interest" description="Disordered" evidence="1">
    <location>
        <begin position="86"/>
        <end position="105"/>
    </location>
</feature>
<dbReference type="eggNOG" id="KOG0167">
    <property type="taxonomic scope" value="Eukaryota"/>
</dbReference>
<reference evidence="3" key="1">
    <citation type="submission" date="2016-11" db="UniProtKB">
        <authorList>
            <consortium name="WormBaseParasite"/>
        </authorList>
    </citation>
    <scope>IDENTIFICATION</scope>
</reference>
<proteinExistence type="predicted"/>
<organism evidence="2 3">
    <name type="scientific">Bursaphelenchus xylophilus</name>
    <name type="common">Pinewood nematode worm</name>
    <name type="synonym">Aphelenchoides xylophilus</name>
    <dbReference type="NCBI Taxonomy" id="6326"/>
    <lineage>
        <taxon>Eukaryota</taxon>
        <taxon>Metazoa</taxon>
        <taxon>Ecdysozoa</taxon>
        <taxon>Nematoda</taxon>
        <taxon>Chromadorea</taxon>
        <taxon>Rhabditida</taxon>
        <taxon>Tylenchina</taxon>
        <taxon>Tylenchomorpha</taxon>
        <taxon>Aphelenchoidea</taxon>
        <taxon>Aphelenchoididae</taxon>
        <taxon>Bursaphelenchus</taxon>
    </lineage>
</organism>
<dbReference type="Proteomes" id="UP000095284">
    <property type="component" value="Unplaced"/>
</dbReference>
<evidence type="ECO:0000313" key="2">
    <source>
        <dbReference type="Proteomes" id="UP000095284"/>
    </source>
</evidence>
<dbReference type="AlphaFoldDB" id="A0A1I7S179"/>
<dbReference type="WBParaSite" id="BXY_0675400.1">
    <property type="protein sequence ID" value="BXY_0675400.1"/>
    <property type="gene ID" value="BXY_0675400"/>
</dbReference>
<feature type="compositionally biased region" description="Basic and acidic residues" evidence="1">
    <location>
        <begin position="23"/>
        <end position="32"/>
    </location>
</feature>
<evidence type="ECO:0000256" key="1">
    <source>
        <dbReference type="SAM" id="MobiDB-lite"/>
    </source>
</evidence>